<feature type="domain" description="Ig-like" evidence="10">
    <location>
        <begin position="986"/>
        <end position="1073"/>
    </location>
</feature>
<dbReference type="Pfam" id="PF13895">
    <property type="entry name" value="Ig_2"/>
    <property type="match status" value="1"/>
</dbReference>
<evidence type="ECO:0000256" key="9">
    <source>
        <dbReference type="SAM" id="SignalP"/>
    </source>
</evidence>
<feature type="chain" id="PRO_5037939580" description="Hemolin" evidence="9">
    <location>
        <begin position="22"/>
        <end position="1891"/>
    </location>
</feature>
<evidence type="ECO:0000313" key="12">
    <source>
        <dbReference type="Proteomes" id="UP000791440"/>
    </source>
</evidence>
<evidence type="ECO:0000259" key="10">
    <source>
        <dbReference type="PROSITE" id="PS50835"/>
    </source>
</evidence>
<keyword evidence="3 9" id="KW-0732">Signal</keyword>
<reference evidence="11" key="2">
    <citation type="submission" date="2020-12" db="EMBL/GenBank/DDBJ databases">
        <authorList>
            <person name="Kanost M."/>
        </authorList>
    </citation>
    <scope>NUCLEOTIDE SEQUENCE</scope>
</reference>
<feature type="domain" description="Ig-like" evidence="10">
    <location>
        <begin position="1605"/>
        <end position="1697"/>
    </location>
</feature>
<dbReference type="SMART" id="SM00408">
    <property type="entry name" value="IGc2"/>
    <property type="match status" value="15"/>
</dbReference>
<organism evidence="11 12">
    <name type="scientific">Manduca sexta</name>
    <name type="common">Tobacco hawkmoth</name>
    <name type="synonym">Tobacco hornworm</name>
    <dbReference type="NCBI Taxonomy" id="7130"/>
    <lineage>
        <taxon>Eukaryota</taxon>
        <taxon>Metazoa</taxon>
        <taxon>Ecdysozoa</taxon>
        <taxon>Arthropoda</taxon>
        <taxon>Hexapoda</taxon>
        <taxon>Insecta</taxon>
        <taxon>Pterygota</taxon>
        <taxon>Neoptera</taxon>
        <taxon>Endopterygota</taxon>
        <taxon>Lepidoptera</taxon>
        <taxon>Glossata</taxon>
        <taxon>Ditrysia</taxon>
        <taxon>Bombycoidea</taxon>
        <taxon>Sphingidae</taxon>
        <taxon>Sphinginae</taxon>
        <taxon>Sphingini</taxon>
        <taxon>Manduca</taxon>
    </lineage>
</organism>
<dbReference type="InterPro" id="IPR003598">
    <property type="entry name" value="Ig_sub2"/>
</dbReference>
<name>A0A921ZEV6_MANSE</name>
<keyword evidence="5" id="KW-0325">Glycoprotein</keyword>
<keyword evidence="12" id="KW-1185">Reference proteome</keyword>
<gene>
    <name evidence="11" type="ORF">O3G_MSEX009653</name>
</gene>
<sequence length="1891" mass="208702">MCLKILLLTCLILILVNETCAIRKPNRKMKSSKMKRHSAEDDDHKSSLVFVFDTTGSMHDDLKQLRQGAEMILRTALEHSNFIGDFVFVPFHDPGFGPATVTKDKAVFKAALNIVRVYGGGDCPEMSLSAIQLALNVSRPRSFLYVFTDATAIDHRLVNNVLDAVQRKQSQVVFVLTGHCNDLERPSYKVYHQIAAGSSGQVFHLNKTNVHEVLKFVRNSVKGRSVNLGSAVLPAGHNFTQAIPVDSSVGEVTVSVSGAKPKIKVVNPSGEEITGPPKLITTLDLSEIMVVKVMQPEPGNWNITVGSEKDYSVKVAGLSNLTFDHGFSVSRPASMAETSYRPLQDAYNHMLITLSPPEKQVNLDYVEVLDLEGKTLFEVPLHEVDKNNKTYVVDAFVPPNGFFYIAINGHDEANQELRRIGPTAVQAKSPDVPYLTTPRKIKAHSHSNVILKCNVESLVPVTAKWTKDAVNIQPQVSSLQTTSVVYEIRDMSEGGAGTYTCVAKNVAGISTATTEVVLLVDPPQVTIQPVNKTMEIGEELLVTCTVWSEVLPNKFQILLNGNETEHATDVESSAEGSFVYTKLIRNVTEKDGGVYTCVSTNRGGSANQSTHIIIKPKPTAQILGPHTITKLINSEFQLVCRVENANTVQWLAPNGTIVGDHPVNGSTNDVLNVANVTCDGFWKCISIRGVFNASDVVEVKTLIKPKVSIQGSKNITVLNGTLHQVECEVIAKPTPRIVWHRETEKFLNNTIIPLENNLYRSVLTLNSSKEQVNGTYFCFGENSEGIDQDSIVVNVRRRMILVEGFRDTSVELYSQIELQCIIDCYPPATVQWYHNGTEISSTNAHVSDDNFTLYIKRVDFDDLGDYSCEAENGFETLDVNGTLRVHGLESPEILKAKTEQTSQMGKSTKITCRVLKGNPAPLISWQFRSKLSKEFSSLPHNVTMDVEDNLLILNTTDTHEGTYRCIASNVIGLDEYDVDVAVQYPPKLSPEEEGTSHREVKEGERVSFSCKAEGSPAPIAVWTKDNEPIVYSKNVHLSGEELVIANASVYDIGRYTCRVTNALGSTRRSYTLYVYVPPEIAQKDTEKSLDLLEGELVELPCPARGEPRPRVQWEHNGAGVQDNRKLVDEFGLRFVANLTDFGNYTCFVSNPFGNTSVTYSVYIWVPPHIVPPVDVLRDVLVNENVTLQCDVVGFPIPDIKWEFLGTPLLENTTDVSFNDIGNMYLSNVTLRHDGIYDCVAENFAGVARKSFYVRVNDPPKILDDGYTGPYLATDVDSSLTIACKVTGRPKPLVRWSKDDFFLDKDFRYDVDMDGRLVIKSPTEDMSGNYTCTAKNTYGAVNKTVEVKIYSLPSRLQSEESRGGAALVEGSTAALPCPIRTSPADTVKWYKEAKLIRTGDFVLNNVSRANASVYACVVTNAVGSAHSTVTVTVEWPPRFLELVNDTVEVVRGDDWNFDCEVDAKPAAKIRWLFNSKPLVFEDKQRLRLLNIQAHAQGAYKCVVSNVHGTLTRTFQLNVLVPPFISEFDTLDVLLKENVNATLECRAKGTPQPTIRWSYNNTNWHVENDTLTSTNISTLSSGLYRCDAHNAAGATHIVYSVSVVSAPAVKELTAFGNGEGATVHHTVEAVLNSRIRISCKATGKPVPTVQWLRNGQVVGENSPGIDYADLVIDDVQTVHAGSYTCIASNEGGTHEKKIKVEVLEPPKIFHALFQNTNASDNTINLEVLSGQAFYLHCHPFGNPLPEVYWFRDDLPMMFYDDTMVSTEFGEVIVAKRASVDQTGNYSCVAKNKVGNASISYLVDVLVPPPKPKDPSKEVIVSVGKPLTLACPVEGSPLPEVMWIKQPYTEINKDTPRIELTEDNFSLHVTSAGVTIRAKERDGAISPLRAHSCT</sequence>
<dbReference type="InterPro" id="IPR056861">
    <property type="entry name" value="HMCN1-like_VWA"/>
</dbReference>
<proteinExistence type="inferred from homology"/>
<evidence type="ECO:0000256" key="1">
    <source>
        <dbReference type="ARBA" id="ARBA00004613"/>
    </source>
</evidence>
<dbReference type="CDD" id="cd00096">
    <property type="entry name" value="Ig"/>
    <property type="match status" value="2"/>
</dbReference>
<evidence type="ECO:0000256" key="7">
    <source>
        <dbReference type="ARBA" id="ARBA00061228"/>
    </source>
</evidence>
<dbReference type="Pfam" id="PF07679">
    <property type="entry name" value="I-set"/>
    <property type="match status" value="6"/>
</dbReference>
<keyword evidence="4" id="KW-1015">Disulfide bond</keyword>
<dbReference type="Pfam" id="PF25106">
    <property type="entry name" value="VWA_4"/>
    <property type="match status" value="1"/>
</dbReference>
<dbReference type="InterPro" id="IPR007110">
    <property type="entry name" value="Ig-like_dom"/>
</dbReference>
<feature type="domain" description="Ig-like" evidence="10">
    <location>
        <begin position="891"/>
        <end position="981"/>
    </location>
</feature>
<dbReference type="FunFam" id="2.60.40.10:FF:000032">
    <property type="entry name" value="palladin isoform X1"/>
    <property type="match status" value="1"/>
</dbReference>
<feature type="domain" description="Ig-like" evidence="10">
    <location>
        <begin position="1078"/>
        <end position="1158"/>
    </location>
</feature>
<evidence type="ECO:0000313" key="11">
    <source>
        <dbReference type="EMBL" id="KAG6456285.1"/>
    </source>
</evidence>
<dbReference type="EMBL" id="JH668508">
    <property type="protein sequence ID" value="KAG6456285.1"/>
    <property type="molecule type" value="Genomic_DNA"/>
</dbReference>
<feature type="domain" description="Ig-like" evidence="10">
    <location>
        <begin position="1171"/>
        <end position="1256"/>
    </location>
</feature>
<comment type="subcellular location">
    <subcellularLocation>
        <location evidence="1">Secreted</location>
    </subcellularLocation>
</comment>
<dbReference type="PANTHER" id="PTHR10075:SF14">
    <property type="entry name" value="CELL ADHESION MOLECULE DSCAM2-RELATED"/>
    <property type="match status" value="1"/>
</dbReference>
<accession>A0A921ZEV6</accession>
<evidence type="ECO:0000256" key="4">
    <source>
        <dbReference type="ARBA" id="ARBA00023157"/>
    </source>
</evidence>
<dbReference type="InterPro" id="IPR013098">
    <property type="entry name" value="Ig_I-set"/>
</dbReference>
<keyword evidence="2" id="KW-0964">Secreted</keyword>
<feature type="domain" description="Ig-like" evidence="10">
    <location>
        <begin position="1436"/>
        <end position="1516"/>
    </location>
</feature>
<evidence type="ECO:0000256" key="8">
    <source>
        <dbReference type="ARBA" id="ARBA00068688"/>
    </source>
</evidence>
<evidence type="ECO:0000256" key="3">
    <source>
        <dbReference type="ARBA" id="ARBA00022729"/>
    </source>
</evidence>
<dbReference type="PANTHER" id="PTHR10075">
    <property type="entry name" value="BASIGIN RELATED"/>
    <property type="match status" value="1"/>
</dbReference>
<evidence type="ECO:0000256" key="2">
    <source>
        <dbReference type="ARBA" id="ARBA00022525"/>
    </source>
</evidence>
<dbReference type="PROSITE" id="PS50835">
    <property type="entry name" value="IG_LIKE"/>
    <property type="match status" value="15"/>
</dbReference>
<feature type="domain" description="Ig-like" evidence="10">
    <location>
        <begin position="1352"/>
        <end position="1431"/>
    </location>
</feature>
<evidence type="ECO:0000256" key="5">
    <source>
        <dbReference type="ARBA" id="ARBA00023180"/>
    </source>
</evidence>
<keyword evidence="6" id="KW-0393">Immunoglobulin domain</keyword>
<evidence type="ECO:0000256" key="6">
    <source>
        <dbReference type="ARBA" id="ARBA00023319"/>
    </source>
</evidence>
<feature type="domain" description="Ig-like" evidence="10">
    <location>
        <begin position="797"/>
        <end position="884"/>
    </location>
</feature>
<feature type="signal peptide" evidence="9">
    <location>
        <begin position="1"/>
        <end position="21"/>
    </location>
</feature>
<dbReference type="Pfam" id="PF23560">
    <property type="entry name" value="GBD_Hemicentin"/>
    <property type="match status" value="1"/>
</dbReference>
<dbReference type="GO" id="GO:0005576">
    <property type="term" value="C:extracellular region"/>
    <property type="evidence" value="ECO:0007669"/>
    <property type="project" value="UniProtKB-SubCell"/>
</dbReference>
<feature type="domain" description="Ig-like" evidence="10">
    <location>
        <begin position="1704"/>
        <end position="1797"/>
    </location>
</feature>
<dbReference type="Pfam" id="PF13927">
    <property type="entry name" value="Ig_3"/>
    <property type="match status" value="8"/>
</dbReference>
<feature type="domain" description="Ig-like" evidence="10">
    <location>
        <begin position="1807"/>
        <end position="1891"/>
    </location>
</feature>
<feature type="domain" description="Ig-like" evidence="10">
    <location>
        <begin position="523"/>
        <end position="613"/>
    </location>
</feature>
<comment type="similarity">
    <text evidence="7">Belongs to the hemolin family.</text>
</comment>
<feature type="domain" description="Ig-like" evidence="10">
    <location>
        <begin position="1259"/>
        <end position="1347"/>
    </location>
</feature>
<dbReference type="Proteomes" id="UP000791440">
    <property type="component" value="Unassembled WGS sequence"/>
</dbReference>
<dbReference type="SMART" id="SM00409">
    <property type="entry name" value="IG"/>
    <property type="match status" value="16"/>
</dbReference>
<dbReference type="InterPro" id="IPR056475">
    <property type="entry name" value="GBD_Hemicentin/VWA7"/>
</dbReference>
<dbReference type="FunFam" id="2.60.40.10:FF:000107">
    <property type="entry name" value="Myosin, light chain kinase a"/>
    <property type="match status" value="1"/>
</dbReference>
<feature type="domain" description="Ig-like" evidence="10">
    <location>
        <begin position="1521"/>
        <end position="1600"/>
    </location>
</feature>
<reference evidence="11" key="1">
    <citation type="journal article" date="2016" name="Insect Biochem. Mol. Biol.">
        <title>Multifaceted biological insights from a draft genome sequence of the tobacco hornworm moth, Manduca sexta.</title>
        <authorList>
            <person name="Kanost M.R."/>
            <person name="Arrese E.L."/>
            <person name="Cao X."/>
            <person name="Chen Y.R."/>
            <person name="Chellapilla S."/>
            <person name="Goldsmith M.R."/>
            <person name="Grosse-Wilde E."/>
            <person name="Heckel D.G."/>
            <person name="Herndon N."/>
            <person name="Jiang H."/>
            <person name="Papanicolaou A."/>
            <person name="Qu J."/>
            <person name="Soulages J.L."/>
            <person name="Vogel H."/>
            <person name="Walters J."/>
            <person name="Waterhouse R.M."/>
            <person name="Ahn S.J."/>
            <person name="Almeida F.C."/>
            <person name="An C."/>
            <person name="Aqrawi P."/>
            <person name="Bretschneider A."/>
            <person name="Bryant W.B."/>
            <person name="Bucks S."/>
            <person name="Chao H."/>
            <person name="Chevignon G."/>
            <person name="Christen J.M."/>
            <person name="Clarke D.F."/>
            <person name="Dittmer N.T."/>
            <person name="Ferguson L.C.F."/>
            <person name="Garavelou S."/>
            <person name="Gordon K.H.J."/>
            <person name="Gunaratna R.T."/>
            <person name="Han Y."/>
            <person name="Hauser F."/>
            <person name="He Y."/>
            <person name="Heidel-Fischer H."/>
            <person name="Hirsh A."/>
            <person name="Hu Y."/>
            <person name="Jiang H."/>
            <person name="Kalra D."/>
            <person name="Klinner C."/>
            <person name="Konig C."/>
            <person name="Kovar C."/>
            <person name="Kroll A.R."/>
            <person name="Kuwar S.S."/>
            <person name="Lee S.L."/>
            <person name="Lehman R."/>
            <person name="Li K."/>
            <person name="Li Z."/>
            <person name="Liang H."/>
            <person name="Lovelace S."/>
            <person name="Lu Z."/>
            <person name="Mansfield J.H."/>
            <person name="McCulloch K.J."/>
            <person name="Mathew T."/>
            <person name="Morton B."/>
            <person name="Muzny D.M."/>
            <person name="Neunemann D."/>
            <person name="Ongeri F."/>
            <person name="Pauchet Y."/>
            <person name="Pu L.L."/>
            <person name="Pyrousis I."/>
            <person name="Rao X.J."/>
            <person name="Redding A."/>
            <person name="Roesel C."/>
            <person name="Sanchez-Gracia A."/>
            <person name="Schaack S."/>
            <person name="Shukla A."/>
            <person name="Tetreau G."/>
            <person name="Wang Y."/>
            <person name="Xiong G.H."/>
            <person name="Traut W."/>
            <person name="Walsh T.K."/>
            <person name="Worley K.C."/>
            <person name="Wu D."/>
            <person name="Wu W."/>
            <person name="Wu Y.Q."/>
            <person name="Zhang X."/>
            <person name="Zou Z."/>
            <person name="Zucker H."/>
            <person name="Briscoe A.D."/>
            <person name="Burmester T."/>
            <person name="Clem R.J."/>
            <person name="Feyereisen R."/>
            <person name="Grimmelikhuijzen C.J.P."/>
            <person name="Hamodrakas S.J."/>
            <person name="Hansson B.S."/>
            <person name="Huguet E."/>
            <person name="Jermiin L.S."/>
            <person name="Lan Q."/>
            <person name="Lehman H.K."/>
            <person name="Lorenzen M."/>
            <person name="Merzendorfer H."/>
            <person name="Michalopoulos I."/>
            <person name="Morton D.B."/>
            <person name="Muthukrishnan S."/>
            <person name="Oakeshott J.G."/>
            <person name="Palmer W."/>
            <person name="Park Y."/>
            <person name="Passarelli A.L."/>
            <person name="Rozas J."/>
            <person name="Schwartz L.M."/>
            <person name="Smith W."/>
            <person name="Southgate A."/>
            <person name="Vilcinskas A."/>
            <person name="Vogt R."/>
            <person name="Wang P."/>
            <person name="Werren J."/>
            <person name="Yu X.Q."/>
            <person name="Zhou J.J."/>
            <person name="Brown S.J."/>
            <person name="Scherer S.E."/>
            <person name="Richards S."/>
            <person name="Blissard G.W."/>
        </authorList>
    </citation>
    <scope>NUCLEOTIDE SEQUENCE</scope>
</reference>
<feature type="domain" description="Ig-like" evidence="10">
    <location>
        <begin position="705"/>
        <end position="794"/>
    </location>
</feature>
<dbReference type="GO" id="GO:0048468">
    <property type="term" value="P:cell development"/>
    <property type="evidence" value="ECO:0007669"/>
    <property type="project" value="UniProtKB-ARBA"/>
</dbReference>
<comment type="caution">
    <text evidence="11">The sequence shown here is derived from an EMBL/GenBank/DDBJ whole genome shotgun (WGS) entry which is preliminary data.</text>
</comment>
<feature type="domain" description="Ig-like" evidence="10">
    <location>
        <begin position="430"/>
        <end position="517"/>
    </location>
</feature>
<dbReference type="InterPro" id="IPR003599">
    <property type="entry name" value="Ig_sub"/>
</dbReference>
<protein>
    <recommendedName>
        <fullName evidence="8">Hemolin</fullName>
    </recommendedName>
</protein>